<name>A0A7C9NGX1_9ACTN</name>
<evidence type="ECO:0000313" key="4">
    <source>
        <dbReference type="Proteomes" id="UP000479526"/>
    </source>
</evidence>
<dbReference type="Proteomes" id="UP000479526">
    <property type="component" value="Unassembled WGS sequence"/>
</dbReference>
<evidence type="ECO:0000313" key="3">
    <source>
        <dbReference type="EMBL" id="NAS24835.1"/>
    </source>
</evidence>
<reference evidence="3 4" key="1">
    <citation type="submission" date="2020-01" db="EMBL/GenBank/DDBJ databases">
        <title>Herbidospora sp. NEAU-GS84 nov., a novel actinomycete isolated from soil.</title>
        <authorList>
            <person name="Han L."/>
        </authorList>
    </citation>
    <scope>NUCLEOTIDE SEQUENCE [LARGE SCALE GENOMIC DNA]</scope>
    <source>
        <strain evidence="3 4">NEAU-GS84</strain>
    </source>
</reference>
<dbReference type="SMART" id="SM00829">
    <property type="entry name" value="PKS_ER"/>
    <property type="match status" value="1"/>
</dbReference>
<feature type="domain" description="Enoyl reductase (ER)" evidence="2">
    <location>
        <begin position="10"/>
        <end position="290"/>
    </location>
</feature>
<dbReference type="PANTHER" id="PTHR44154">
    <property type="entry name" value="QUINONE OXIDOREDUCTASE"/>
    <property type="match status" value="1"/>
</dbReference>
<evidence type="ECO:0000259" key="2">
    <source>
        <dbReference type="SMART" id="SM00829"/>
    </source>
</evidence>
<dbReference type="InterPro" id="IPR011032">
    <property type="entry name" value="GroES-like_sf"/>
</dbReference>
<dbReference type="InterPro" id="IPR020843">
    <property type="entry name" value="ER"/>
</dbReference>
<protein>
    <submittedName>
        <fullName evidence="3">Zinc-binding dehydrogenase</fullName>
    </submittedName>
</protein>
<dbReference type="Gene3D" id="3.40.50.720">
    <property type="entry name" value="NAD(P)-binding Rossmann-like Domain"/>
    <property type="match status" value="1"/>
</dbReference>
<dbReference type="EMBL" id="WXEW01000007">
    <property type="protein sequence ID" value="NAS24835.1"/>
    <property type="molecule type" value="Genomic_DNA"/>
</dbReference>
<gene>
    <name evidence="3" type="ORF">GT755_24505</name>
</gene>
<dbReference type="InterPro" id="IPR036291">
    <property type="entry name" value="NAD(P)-bd_dom_sf"/>
</dbReference>
<dbReference type="SUPFAM" id="SSF50129">
    <property type="entry name" value="GroES-like"/>
    <property type="match status" value="1"/>
</dbReference>
<dbReference type="Pfam" id="PF13602">
    <property type="entry name" value="ADH_zinc_N_2"/>
    <property type="match status" value="1"/>
</dbReference>
<dbReference type="SUPFAM" id="SSF51735">
    <property type="entry name" value="NAD(P)-binding Rossmann-fold domains"/>
    <property type="match status" value="1"/>
</dbReference>
<evidence type="ECO:0000256" key="1">
    <source>
        <dbReference type="ARBA" id="ARBA00022857"/>
    </source>
</evidence>
<dbReference type="InterPro" id="IPR013154">
    <property type="entry name" value="ADH-like_N"/>
</dbReference>
<keyword evidence="1" id="KW-0521">NADP</keyword>
<dbReference type="Pfam" id="PF08240">
    <property type="entry name" value="ADH_N"/>
    <property type="match status" value="1"/>
</dbReference>
<dbReference type="GO" id="GO:0016491">
    <property type="term" value="F:oxidoreductase activity"/>
    <property type="evidence" value="ECO:0007669"/>
    <property type="project" value="InterPro"/>
</dbReference>
<accession>A0A7C9NGX1</accession>
<dbReference type="CDD" id="cd05289">
    <property type="entry name" value="MDR_like_2"/>
    <property type="match status" value="1"/>
</dbReference>
<comment type="caution">
    <text evidence="3">The sequence shown here is derived from an EMBL/GenBank/DDBJ whole genome shotgun (WGS) entry which is preliminary data.</text>
</comment>
<dbReference type="Gene3D" id="3.90.180.10">
    <property type="entry name" value="Medium-chain alcohol dehydrogenases, catalytic domain"/>
    <property type="match status" value="1"/>
</dbReference>
<organism evidence="3 4">
    <name type="scientific">Herbidospora solisilvae</name>
    <dbReference type="NCBI Taxonomy" id="2696284"/>
    <lineage>
        <taxon>Bacteria</taxon>
        <taxon>Bacillati</taxon>
        <taxon>Actinomycetota</taxon>
        <taxon>Actinomycetes</taxon>
        <taxon>Streptosporangiales</taxon>
        <taxon>Streptosporangiaceae</taxon>
        <taxon>Herbidospora</taxon>
    </lineage>
</organism>
<dbReference type="InterPro" id="IPR051603">
    <property type="entry name" value="Zinc-ADH_QOR/CCCR"/>
</dbReference>
<dbReference type="AlphaFoldDB" id="A0A7C9NGX1"/>
<keyword evidence="4" id="KW-1185">Reference proteome</keyword>
<dbReference type="PANTHER" id="PTHR44154:SF1">
    <property type="entry name" value="QUINONE OXIDOREDUCTASE"/>
    <property type="match status" value="1"/>
</dbReference>
<sequence length="293" mass="30595">MRAAGVAEFGAADRLRIVEVPRPEPGPGEVLVRVRAAGVQPADVAVRSGWLPPGAPSAQFPVVPGNEFSGVVEGTGEEVVGFRVMRCYAEYVVVPETQVVPKPEGVGWAAAGALSASGQTAHTALERLGLREGETLLVHGAAGGVGTMITQLAVRKGVRVVGTASAANQDHVRSLGAVPVVYGDGELDRLKEAGPFDAVLDAAGHGNLHTAVRLVGDRSRIGSIVDWDLAKELGCRWIGSDRNRDRLAELLDLVAKGELRVTVRAQYPLEEAGKAHADVESGHGRGKVVLIVG</sequence>
<proteinExistence type="predicted"/>